<dbReference type="Pfam" id="PF14534">
    <property type="entry name" value="DUF4440"/>
    <property type="match status" value="1"/>
</dbReference>
<dbReference type="InterPro" id="IPR027843">
    <property type="entry name" value="DUF4440"/>
</dbReference>
<gene>
    <name evidence="2" type="ORF">POL72_45630</name>
</gene>
<dbReference type="Proteomes" id="UP001217485">
    <property type="component" value="Unassembled WGS sequence"/>
</dbReference>
<evidence type="ECO:0000313" key="3">
    <source>
        <dbReference type="Proteomes" id="UP001217485"/>
    </source>
</evidence>
<reference evidence="2 3" key="1">
    <citation type="submission" date="2023-01" db="EMBL/GenBank/DDBJ databases">
        <title>Minimal conservation of predation-associated metabolite biosynthetic gene clusters underscores biosynthetic potential of Myxococcota including descriptions for ten novel species: Archangium lansinium sp. nov., Myxococcus landrumus sp. nov., Nannocystis bai.</title>
        <authorList>
            <person name="Ahearne A."/>
            <person name="Stevens C."/>
            <person name="Dowd S."/>
        </authorList>
    </citation>
    <scope>NUCLEOTIDE SEQUENCE [LARGE SCALE GENOMIC DNA]</scope>
    <source>
        <strain evidence="2 3">WIWO2</strain>
    </source>
</reference>
<evidence type="ECO:0000313" key="2">
    <source>
        <dbReference type="EMBL" id="MDC0685081.1"/>
    </source>
</evidence>
<accession>A0ABT5CF82</accession>
<comment type="caution">
    <text evidence="2">The sequence shown here is derived from an EMBL/GenBank/DDBJ whole genome shotgun (WGS) entry which is preliminary data.</text>
</comment>
<dbReference type="RefSeq" id="WP_272103192.1">
    <property type="nucleotide sequence ID" value="NZ_JAQNDK010000006.1"/>
</dbReference>
<dbReference type="Gene3D" id="3.10.450.50">
    <property type="match status" value="1"/>
</dbReference>
<dbReference type="InterPro" id="IPR032710">
    <property type="entry name" value="NTF2-like_dom_sf"/>
</dbReference>
<evidence type="ECO:0000259" key="1">
    <source>
        <dbReference type="Pfam" id="PF14534"/>
    </source>
</evidence>
<feature type="domain" description="DUF4440" evidence="1">
    <location>
        <begin position="11"/>
        <end position="126"/>
    </location>
</feature>
<dbReference type="SUPFAM" id="SSF54427">
    <property type="entry name" value="NTF2-like"/>
    <property type="match status" value="1"/>
</dbReference>
<proteinExistence type="predicted"/>
<sequence>MNATAHSPEDCHRLFVTYAQARDLDGLVSLFDDNALLVVPSASLDVAAAKAAPEVRGKESLRDNLNTFLSRNPTFVIDDTKVHQTGDIALVSSVWRVEGERPGGAKLQMAHINSSVMRRQPDGSWCIVINWTAVDERGSCA</sequence>
<name>A0ABT5CF82_9BACT</name>
<organism evidence="2 3">
    <name type="scientific">Sorangium atrum</name>
    <dbReference type="NCBI Taxonomy" id="2995308"/>
    <lineage>
        <taxon>Bacteria</taxon>
        <taxon>Pseudomonadati</taxon>
        <taxon>Myxococcota</taxon>
        <taxon>Polyangia</taxon>
        <taxon>Polyangiales</taxon>
        <taxon>Polyangiaceae</taxon>
        <taxon>Sorangium</taxon>
    </lineage>
</organism>
<protein>
    <submittedName>
        <fullName evidence="2">DUF4440 domain-containing protein</fullName>
    </submittedName>
</protein>
<dbReference type="EMBL" id="JAQNDK010000006">
    <property type="protein sequence ID" value="MDC0685081.1"/>
    <property type="molecule type" value="Genomic_DNA"/>
</dbReference>
<keyword evidence="3" id="KW-1185">Reference proteome</keyword>